<proteinExistence type="predicted"/>
<keyword evidence="2" id="KW-1185">Reference proteome</keyword>
<sequence>MEPSTETKILESLNFIAGTLALMAADLRALRAAQHDPTQANMESLKDLGDWLARADDIGKRIGKDFLKSISPASPG</sequence>
<comment type="caution">
    <text evidence="1">The sequence shown here is derived from an EMBL/GenBank/DDBJ whole genome shotgun (WGS) entry which is preliminary data.</text>
</comment>
<dbReference type="Proteomes" id="UP000295443">
    <property type="component" value="Unassembled WGS sequence"/>
</dbReference>
<accession>A0A4R1BDR6</accession>
<protein>
    <submittedName>
        <fullName evidence="1">Uncharacterized protein</fullName>
    </submittedName>
</protein>
<dbReference type="AlphaFoldDB" id="A0A4R1BDR6"/>
<evidence type="ECO:0000313" key="2">
    <source>
        <dbReference type="Proteomes" id="UP000295443"/>
    </source>
</evidence>
<evidence type="ECO:0000313" key="1">
    <source>
        <dbReference type="EMBL" id="TCJ15194.1"/>
    </source>
</evidence>
<gene>
    <name evidence="1" type="ORF">EZJ19_07750</name>
</gene>
<name>A0A4R1BDR6_9PROT</name>
<dbReference type="EMBL" id="SJZB01000029">
    <property type="protein sequence ID" value="TCJ15194.1"/>
    <property type="molecule type" value="Genomic_DNA"/>
</dbReference>
<reference evidence="1 2" key="1">
    <citation type="submission" date="2019-03" db="EMBL/GenBank/DDBJ databases">
        <title>Genome sequence of Thiobacillaceae bacterium LSR1, a sulfur-oxidizing bacterium isolated from freshwater sediment.</title>
        <authorList>
            <person name="Li S."/>
        </authorList>
    </citation>
    <scope>NUCLEOTIDE SEQUENCE [LARGE SCALE GENOMIC DNA]</scope>
    <source>
        <strain evidence="1 2">LSR1</strain>
    </source>
</reference>
<dbReference type="RefSeq" id="WP_131446301.1">
    <property type="nucleotide sequence ID" value="NZ_SJZB01000029.1"/>
</dbReference>
<organism evidence="1 2">
    <name type="scientific">Parasulfuritortus cantonensis</name>
    <dbReference type="NCBI Taxonomy" id="2528202"/>
    <lineage>
        <taxon>Bacteria</taxon>
        <taxon>Pseudomonadati</taxon>
        <taxon>Pseudomonadota</taxon>
        <taxon>Betaproteobacteria</taxon>
        <taxon>Nitrosomonadales</taxon>
        <taxon>Thiobacillaceae</taxon>
        <taxon>Parasulfuritortus</taxon>
    </lineage>
</organism>